<keyword evidence="3 5" id="KW-0560">Oxidoreductase</keyword>
<evidence type="ECO:0000256" key="3">
    <source>
        <dbReference type="ARBA" id="ARBA00023002"/>
    </source>
</evidence>
<dbReference type="Gene3D" id="2.60.120.330">
    <property type="entry name" value="B-lactam Antibiotic, Isopenicillin N Synthase, Chain"/>
    <property type="match status" value="1"/>
</dbReference>
<dbReference type="PRINTS" id="PR00682">
    <property type="entry name" value="IPNSYNTHASE"/>
</dbReference>
<dbReference type="Pfam" id="PF14226">
    <property type="entry name" value="DIOX_N"/>
    <property type="match status" value="1"/>
</dbReference>
<proteinExistence type="inferred from homology"/>
<dbReference type="InterPro" id="IPR044861">
    <property type="entry name" value="IPNS-like_FE2OG_OXY"/>
</dbReference>
<dbReference type="InterPro" id="IPR027443">
    <property type="entry name" value="IPNS-like_sf"/>
</dbReference>
<evidence type="ECO:0000256" key="4">
    <source>
        <dbReference type="ARBA" id="ARBA00023004"/>
    </source>
</evidence>
<keyword evidence="8" id="KW-1185">Reference proteome</keyword>
<dbReference type="PROSITE" id="PS51471">
    <property type="entry name" value="FE2OG_OXY"/>
    <property type="match status" value="1"/>
</dbReference>
<comment type="similarity">
    <text evidence="1 5">Belongs to the iron/ascorbate-dependent oxidoreductase family.</text>
</comment>
<evidence type="ECO:0000313" key="7">
    <source>
        <dbReference type="EMBL" id="KAJ9156846.1"/>
    </source>
</evidence>
<dbReference type="PANTHER" id="PTHR10209:SF812">
    <property type="entry name" value="2OG-FE(II) OXYGENASE FAMILY, PUTATIVE (AFU_ORTHOLOGUE AFUA_3G14880)-RELATED"/>
    <property type="match status" value="1"/>
</dbReference>
<evidence type="ECO:0000259" key="6">
    <source>
        <dbReference type="PROSITE" id="PS51471"/>
    </source>
</evidence>
<dbReference type="GO" id="GO:0044283">
    <property type="term" value="P:small molecule biosynthetic process"/>
    <property type="evidence" value="ECO:0007669"/>
    <property type="project" value="UniProtKB-ARBA"/>
</dbReference>
<evidence type="ECO:0000256" key="5">
    <source>
        <dbReference type="RuleBase" id="RU003682"/>
    </source>
</evidence>
<evidence type="ECO:0000256" key="1">
    <source>
        <dbReference type="ARBA" id="ARBA00008056"/>
    </source>
</evidence>
<gene>
    <name evidence="7" type="ORF">NKR19_g4123</name>
</gene>
<dbReference type="GO" id="GO:0016491">
    <property type="term" value="F:oxidoreductase activity"/>
    <property type="evidence" value="ECO:0007669"/>
    <property type="project" value="UniProtKB-KW"/>
</dbReference>
<reference evidence="7" key="1">
    <citation type="submission" date="2022-07" db="EMBL/GenBank/DDBJ databases">
        <title>Fungi with potential for degradation of polypropylene.</title>
        <authorList>
            <person name="Gostincar C."/>
        </authorList>
    </citation>
    <scope>NUCLEOTIDE SEQUENCE</scope>
    <source>
        <strain evidence="7">EXF-13287</strain>
    </source>
</reference>
<comment type="caution">
    <text evidence="7">The sequence shown here is derived from an EMBL/GenBank/DDBJ whole genome shotgun (WGS) entry which is preliminary data.</text>
</comment>
<dbReference type="Proteomes" id="UP001174691">
    <property type="component" value="Unassembled WGS sequence"/>
</dbReference>
<keyword evidence="2 5" id="KW-0479">Metal-binding</keyword>
<dbReference type="PANTHER" id="PTHR10209">
    <property type="entry name" value="OXIDOREDUCTASE, 2OG-FE II OXYGENASE FAMILY PROTEIN"/>
    <property type="match status" value="1"/>
</dbReference>
<dbReference type="InterPro" id="IPR026992">
    <property type="entry name" value="DIOX_N"/>
</dbReference>
<dbReference type="SUPFAM" id="SSF51197">
    <property type="entry name" value="Clavaminate synthase-like"/>
    <property type="match status" value="1"/>
</dbReference>
<sequence length="354" mass="39292">MSVLDPKPVATEIPTIDMSLAENPAHRPTVLQELRHALTDVGFLYLSNHEVPPTVIQALVDSLPTLFSLPEGTKKDIALENSPHFLGYSAVGSEMTAGQADAREQFEFATELAPRWHPGLPLYERLVGSNQWPHAYPETRSVVGEYMREMTALGSRFLTLVEEALSLPPQALHAFLSEQHRLKLVHYPASGETGGQGVGPHKDSSGWWTFLLQASPPEVRGLQVLSRSGGWVNVPAIPGTFVVNIGQAFEVVTNGVCPATTHRVLSGPSQRYSVPFFQGVRRDLTKEEAIGALREHFSRYPVPSARGREIDSAFLHGKYDTWGETQLRTKIRSHRINGQKFYSEVFDKYINDDS</sequence>
<dbReference type="InterPro" id="IPR005123">
    <property type="entry name" value="Oxoglu/Fe-dep_dioxygenase_dom"/>
</dbReference>
<dbReference type="Pfam" id="PF03171">
    <property type="entry name" value="2OG-FeII_Oxy"/>
    <property type="match status" value="1"/>
</dbReference>
<organism evidence="7 8">
    <name type="scientific">Coniochaeta hoffmannii</name>
    <dbReference type="NCBI Taxonomy" id="91930"/>
    <lineage>
        <taxon>Eukaryota</taxon>
        <taxon>Fungi</taxon>
        <taxon>Dikarya</taxon>
        <taxon>Ascomycota</taxon>
        <taxon>Pezizomycotina</taxon>
        <taxon>Sordariomycetes</taxon>
        <taxon>Sordariomycetidae</taxon>
        <taxon>Coniochaetales</taxon>
        <taxon>Coniochaetaceae</taxon>
        <taxon>Coniochaeta</taxon>
    </lineage>
</organism>
<accession>A0AA38VQ37</accession>
<dbReference type="EMBL" id="JANBVN010000050">
    <property type="protein sequence ID" value="KAJ9156846.1"/>
    <property type="molecule type" value="Genomic_DNA"/>
</dbReference>
<dbReference type="GO" id="GO:0046872">
    <property type="term" value="F:metal ion binding"/>
    <property type="evidence" value="ECO:0007669"/>
    <property type="project" value="UniProtKB-KW"/>
</dbReference>
<evidence type="ECO:0000256" key="2">
    <source>
        <dbReference type="ARBA" id="ARBA00022723"/>
    </source>
</evidence>
<name>A0AA38VQ37_9PEZI</name>
<dbReference type="AlphaFoldDB" id="A0AA38VQ37"/>
<feature type="domain" description="Fe2OG dioxygenase" evidence="6">
    <location>
        <begin position="178"/>
        <end position="280"/>
    </location>
</feature>
<evidence type="ECO:0000313" key="8">
    <source>
        <dbReference type="Proteomes" id="UP001174691"/>
    </source>
</evidence>
<protein>
    <submittedName>
        <fullName evidence="7">Clavaminate synthase-like protein</fullName>
    </submittedName>
</protein>
<keyword evidence="4 5" id="KW-0408">Iron</keyword>